<gene>
    <name evidence="1" type="ORF">MM415A01931_0010</name>
</gene>
<organism evidence="1">
    <name type="scientific">viral metagenome</name>
    <dbReference type="NCBI Taxonomy" id="1070528"/>
    <lineage>
        <taxon>unclassified sequences</taxon>
        <taxon>metagenomes</taxon>
        <taxon>organismal metagenomes</taxon>
    </lineage>
</organism>
<protein>
    <submittedName>
        <fullName evidence="1">Putative tail protein</fullName>
    </submittedName>
</protein>
<evidence type="ECO:0000313" key="1">
    <source>
        <dbReference type="EMBL" id="QJA74759.1"/>
    </source>
</evidence>
<dbReference type="EMBL" id="MT142119">
    <property type="protein sequence ID" value="QJA74759.1"/>
    <property type="molecule type" value="Genomic_DNA"/>
</dbReference>
<dbReference type="AlphaFoldDB" id="A0A6M3JXN8"/>
<name>A0A6M3JXN8_9ZZZZ</name>
<proteinExistence type="predicted"/>
<reference evidence="1" key="1">
    <citation type="submission" date="2020-03" db="EMBL/GenBank/DDBJ databases">
        <title>The deep terrestrial virosphere.</title>
        <authorList>
            <person name="Holmfeldt K."/>
            <person name="Nilsson E."/>
            <person name="Simone D."/>
            <person name="Lopez-Fernandez M."/>
            <person name="Wu X."/>
            <person name="de Brujin I."/>
            <person name="Lundin D."/>
            <person name="Andersson A."/>
            <person name="Bertilsson S."/>
            <person name="Dopson M."/>
        </authorList>
    </citation>
    <scope>NUCLEOTIDE SEQUENCE</scope>
    <source>
        <strain evidence="1">MM415A01931</strain>
    </source>
</reference>
<accession>A0A6M3JXN8</accession>
<sequence length="491" mass="49482">MKRTIAAIVVLACTASPSVAAEQTWGEVKTNNAYMGYTEATKVWRFSAIKMTDTTDITKTATWDLSAITTGTDRTITMPDQAIDLTPTTGTFQASDAALTDISALAVTNSNIIVGDGTNWVAESGATARTSLGLAIGTNVQAYDAELAAVAGLTSAADKLPYFTGSGTASVATFTAFARTLVDDADAATARATLATVPAASPTFTGVVSIPLGVVGAPSLTFTGDPNTGVWSPTADTIAISTAGAERVRIASDGDVTGGTAGSWALQNIAASSTVPTLCPDAADITTGFGADAGIIYGICSSVARLTVTTSGISTRGVNAATGQLTLTDANVGLFRSNGTLGTGGSQLGIGAYDGIYFYSSLASIGSQTLRMSVNAINGNVGIGIVTYAGNLAGGLAIKNGTAASASMADSVQLWAADAQSIVGASTLYMRSERGNNKQVIGFGVESANAETPTAASWTPGDIVEFTDTGDATGNGTYQLDAAGTGWNLLY</sequence>